<dbReference type="WBParaSite" id="BXY_1638400.1">
    <property type="protein sequence ID" value="BXY_1638400.1"/>
    <property type="gene ID" value="BXY_1638400"/>
</dbReference>
<dbReference type="Pfam" id="PF18114">
    <property type="entry name" value="Suv3_N"/>
    <property type="match status" value="1"/>
</dbReference>
<dbReference type="eggNOG" id="KOG0953">
    <property type="taxonomic scope" value="Eukaryota"/>
</dbReference>
<dbReference type="Pfam" id="PF12513">
    <property type="entry name" value="SUV3_C"/>
    <property type="match status" value="1"/>
</dbReference>
<sequence length="677" mass="76765">MLVRYGSLISRRRISFFSYRNFVFTPGLNNKNRNDKRRFIVPKTLKKPLTARKGVEDLVFPVEINPSHPNASVSNFEHKVLKRQEISAILDKFCRRSEIRSEAESHGINDKLFMKCYQKFRDRCLDPGVRGSMLEVILSDIRDCGHSVDLLFPHFLEHSKRIFPHLEALEELKHISDLTQPHTWYEGTRSIHRRIIFHAGPTNSGKTYNALKAFNEAGTGVYCGPLRLLAAEVFRKSNELGVPCDLATGDDRQFATSNHEPAQHLSCTVEMLSLEMQFDVAVIDEIQMLRDSQRGWAWTRALLGVCAKEVHVCGESAALDIVCKVLDPIGEHVEVREYERKSPYHISTHALKNVNNVQDGDCIVCFNRKHILAVTRQLERLNIPCAVIYGAMPPQTKLDQAARFNDPDDATNVLVATDAIGMGLNLNIKRIIFFSLCKSSGLIPNYHALQIAGRAGRYGTQYADGKVTTFFEKDLGLLKDVLSQPVTPIEQVGISPTAEQIELFAYHLPKASFVNLLDIFVSLCSVSDDYFLCDIENVRELALLIDNIPLDLSVRFNFCKVPLKNKGPLGTYFQKMARRYSSGFPLTEDWLAQMIEWPPSPAETLADIVHLEDLYDILTAYIWLGLRYEHMFPDVEVVQKWSAEITDLIGDGIQRLISCQPQKHSHVTTEDFPDDDS</sequence>
<dbReference type="InterPro" id="IPR050699">
    <property type="entry name" value="RNA-DNA_Helicase"/>
</dbReference>
<dbReference type="Pfam" id="PF00271">
    <property type="entry name" value="Helicase_C"/>
    <property type="match status" value="1"/>
</dbReference>
<dbReference type="PANTHER" id="PTHR12131">
    <property type="entry name" value="ATP-DEPENDENT RNA AND DNA HELICASE"/>
    <property type="match status" value="1"/>
</dbReference>
<dbReference type="CDD" id="cd18805">
    <property type="entry name" value="SF2_C_suv3"/>
    <property type="match status" value="1"/>
</dbReference>
<dbReference type="InterPro" id="IPR055206">
    <property type="entry name" value="DEXQc_SUV3"/>
</dbReference>
<dbReference type="InterPro" id="IPR001650">
    <property type="entry name" value="Helicase_C-like"/>
</dbReference>
<reference evidence="13" key="1">
    <citation type="submission" date="2016-11" db="UniProtKB">
        <authorList>
            <consortium name="WormBaseParasite"/>
        </authorList>
    </citation>
    <scope>IDENTIFICATION</scope>
</reference>
<dbReference type="FunFam" id="3.40.50.300:FF:000269">
    <property type="entry name" value="ATP-dependent RNA helicase SUPV3L1, mitochondrial"/>
    <property type="match status" value="1"/>
</dbReference>
<dbReference type="Gene3D" id="1.10.1740.140">
    <property type="match status" value="1"/>
</dbReference>
<dbReference type="SMART" id="SM00490">
    <property type="entry name" value="HELICc"/>
    <property type="match status" value="1"/>
</dbReference>
<evidence type="ECO:0000256" key="10">
    <source>
        <dbReference type="ARBA" id="ARBA00047984"/>
    </source>
</evidence>
<keyword evidence="4" id="KW-0547">Nucleotide-binding</keyword>
<evidence type="ECO:0000256" key="7">
    <source>
        <dbReference type="ARBA" id="ARBA00022840"/>
    </source>
</evidence>
<dbReference type="PROSITE" id="PS51194">
    <property type="entry name" value="HELICASE_CTER"/>
    <property type="match status" value="1"/>
</dbReference>
<dbReference type="GO" id="GO:0016787">
    <property type="term" value="F:hydrolase activity"/>
    <property type="evidence" value="ECO:0007669"/>
    <property type="project" value="UniProtKB-KW"/>
</dbReference>
<keyword evidence="8" id="KW-0809">Transit peptide</keyword>
<dbReference type="GO" id="GO:0005524">
    <property type="term" value="F:ATP binding"/>
    <property type="evidence" value="ECO:0007669"/>
    <property type="project" value="UniProtKB-KW"/>
</dbReference>
<dbReference type="InterPro" id="IPR044774">
    <property type="entry name" value="Suv3_DEXQc"/>
</dbReference>
<evidence type="ECO:0000256" key="4">
    <source>
        <dbReference type="ARBA" id="ARBA00022741"/>
    </source>
</evidence>
<dbReference type="Gene3D" id="3.40.50.300">
    <property type="entry name" value="P-loop containing nucleotide triphosphate hydrolases"/>
    <property type="match status" value="2"/>
</dbReference>
<comment type="subcellular location">
    <subcellularLocation>
        <location evidence="1">Mitochondrion</location>
    </subcellularLocation>
</comment>
<dbReference type="SUPFAM" id="SSF52540">
    <property type="entry name" value="P-loop containing nucleoside triphosphate hydrolases"/>
    <property type="match status" value="1"/>
</dbReference>
<evidence type="ECO:0000256" key="3">
    <source>
        <dbReference type="ARBA" id="ARBA00012552"/>
    </source>
</evidence>
<keyword evidence="7" id="KW-0067">ATP-binding</keyword>
<dbReference type="EC" id="3.6.4.13" evidence="3"/>
<keyword evidence="6" id="KW-0347">Helicase</keyword>
<organism evidence="12 13">
    <name type="scientific">Bursaphelenchus xylophilus</name>
    <name type="common">Pinewood nematode worm</name>
    <name type="synonym">Aphelenchoides xylophilus</name>
    <dbReference type="NCBI Taxonomy" id="6326"/>
    <lineage>
        <taxon>Eukaryota</taxon>
        <taxon>Metazoa</taxon>
        <taxon>Ecdysozoa</taxon>
        <taxon>Nematoda</taxon>
        <taxon>Chromadorea</taxon>
        <taxon>Rhabditida</taxon>
        <taxon>Tylenchina</taxon>
        <taxon>Tylenchomorpha</taxon>
        <taxon>Aphelenchoidea</taxon>
        <taxon>Aphelenchoididae</taxon>
        <taxon>Bursaphelenchus</taxon>
    </lineage>
</organism>
<evidence type="ECO:0000256" key="9">
    <source>
        <dbReference type="ARBA" id="ARBA00023128"/>
    </source>
</evidence>
<evidence type="ECO:0000313" key="12">
    <source>
        <dbReference type="Proteomes" id="UP000095284"/>
    </source>
</evidence>
<dbReference type="CDD" id="cd17913">
    <property type="entry name" value="DEXQc_Suv3"/>
    <property type="match status" value="1"/>
</dbReference>
<dbReference type="PANTHER" id="PTHR12131:SF1">
    <property type="entry name" value="ATP-DEPENDENT RNA HELICASE SUPV3L1, MITOCHONDRIAL-RELATED"/>
    <property type="match status" value="1"/>
</dbReference>
<evidence type="ECO:0000256" key="5">
    <source>
        <dbReference type="ARBA" id="ARBA00022801"/>
    </source>
</evidence>
<dbReference type="GO" id="GO:0045025">
    <property type="term" value="C:mitochondrial degradosome"/>
    <property type="evidence" value="ECO:0007669"/>
    <property type="project" value="TreeGrafter"/>
</dbReference>
<comment type="catalytic activity">
    <reaction evidence="10">
        <text>ATP + H2O = ADP + phosphate + H(+)</text>
        <dbReference type="Rhea" id="RHEA:13065"/>
        <dbReference type="ChEBI" id="CHEBI:15377"/>
        <dbReference type="ChEBI" id="CHEBI:15378"/>
        <dbReference type="ChEBI" id="CHEBI:30616"/>
        <dbReference type="ChEBI" id="CHEBI:43474"/>
        <dbReference type="ChEBI" id="CHEBI:456216"/>
        <dbReference type="EC" id="3.6.4.13"/>
    </reaction>
</comment>
<dbReference type="Pfam" id="PF22527">
    <property type="entry name" value="DEXQc_Suv3"/>
    <property type="match status" value="1"/>
</dbReference>
<evidence type="ECO:0000259" key="11">
    <source>
        <dbReference type="PROSITE" id="PS51194"/>
    </source>
</evidence>
<protein>
    <recommendedName>
        <fullName evidence="3">RNA helicase</fullName>
        <ecNumber evidence="3">3.6.4.13</ecNumber>
    </recommendedName>
</protein>
<name>A0A1I7STL4_BURXY</name>
<feature type="domain" description="Helicase C-terminal" evidence="11">
    <location>
        <begin position="349"/>
        <end position="500"/>
    </location>
</feature>
<dbReference type="InterPro" id="IPR027417">
    <property type="entry name" value="P-loop_NTPase"/>
</dbReference>
<evidence type="ECO:0000256" key="6">
    <source>
        <dbReference type="ARBA" id="ARBA00022806"/>
    </source>
</evidence>
<dbReference type="AlphaFoldDB" id="A0A1I7STL4"/>
<keyword evidence="5" id="KW-0378">Hydrolase</keyword>
<evidence type="ECO:0000313" key="13">
    <source>
        <dbReference type="WBParaSite" id="BXY_1638400.1"/>
    </source>
</evidence>
<comment type="similarity">
    <text evidence="2">Belongs to the helicase family.</text>
</comment>
<dbReference type="InterPro" id="IPR022192">
    <property type="entry name" value="SUV3_C"/>
</dbReference>
<evidence type="ECO:0000256" key="8">
    <source>
        <dbReference type="ARBA" id="ARBA00022946"/>
    </source>
</evidence>
<dbReference type="GO" id="GO:0000965">
    <property type="term" value="P:mitochondrial RNA 3'-end processing"/>
    <property type="evidence" value="ECO:0007669"/>
    <property type="project" value="TreeGrafter"/>
</dbReference>
<evidence type="ECO:0000256" key="1">
    <source>
        <dbReference type="ARBA" id="ARBA00004173"/>
    </source>
</evidence>
<keyword evidence="9" id="KW-0496">Mitochondrion</keyword>
<dbReference type="GO" id="GO:0003724">
    <property type="term" value="F:RNA helicase activity"/>
    <property type="evidence" value="ECO:0007669"/>
    <property type="project" value="UniProtKB-EC"/>
</dbReference>
<evidence type="ECO:0000256" key="2">
    <source>
        <dbReference type="ARBA" id="ARBA00008708"/>
    </source>
</evidence>
<dbReference type="Gene3D" id="1.20.58.1080">
    <property type="match status" value="1"/>
</dbReference>
<dbReference type="SMART" id="SM00487">
    <property type="entry name" value="DEXDc"/>
    <property type="match status" value="1"/>
</dbReference>
<dbReference type="InterPro" id="IPR014001">
    <property type="entry name" value="Helicase_ATP-bd"/>
</dbReference>
<dbReference type="InterPro" id="IPR041453">
    <property type="entry name" value="Suv3_N"/>
</dbReference>
<accession>A0A1I7STL4</accession>
<proteinExistence type="inferred from homology"/>
<dbReference type="Gene3D" id="1.20.272.40">
    <property type="match status" value="1"/>
</dbReference>
<dbReference type="Proteomes" id="UP000095284">
    <property type="component" value="Unplaced"/>
</dbReference>